<dbReference type="EMBL" id="FOHK01000006">
    <property type="protein sequence ID" value="SET30606.1"/>
    <property type="molecule type" value="Genomic_DNA"/>
</dbReference>
<dbReference type="Proteomes" id="UP000199308">
    <property type="component" value="Unassembled WGS sequence"/>
</dbReference>
<keyword evidence="1" id="KW-0472">Membrane</keyword>
<feature type="transmembrane region" description="Helical" evidence="1">
    <location>
        <begin position="33"/>
        <end position="56"/>
    </location>
</feature>
<sequence length="129" mass="13926">MLFFLPLVALLLLGLYYSPSTLTHAFSGNVAAIGQLCLLIFGLLGIAGVFALLKAIFSYRSLVQLRTLKFLLSAAVTAIIGVTILSAIPVFNWDSLVLLLPLLALLHLYILAKRRGLSSENHADMVAKS</sequence>
<dbReference type="AlphaFoldDB" id="A0A1I0DE35"/>
<dbReference type="RefSeq" id="WP_093328897.1">
    <property type="nucleotide sequence ID" value="NZ_AP027363.1"/>
</dbReference>
<feature type="transmembrane region" description="Helical" evidence="1">
    <location>
        <begin position="95"/>
        <end position="112"/>
    </location>
</feature>
<name>A0A1I0DE35_THASX</name>
<dbReference type="STRING" id="349064.SAMN05660429_01479"/>
<gene>
    <name evidence="2" type="ORF">SAMN05660429_01479</name>
</gene>
<organism evidence="2 3">
    <name type="scientific">Thalassotalea agarivorans</name>
    <name type="common">Thalassomonas agarivorans</name>
    <dbReference type="NCBI Taxonomy" id="349064"/>
    <lineage>
        <taxon>Bacteria</taxon>
        <taxon>Pseudomonadati</taxon>
        <taxon>Pseudomonadota</taxon>
        <taxon>Gammaproteobacteria</taxon>
        <taxon>Alteromonadales</taxon>
        <taxon>Colwelliaceae</taxon>
        <taxon>Thalassotalea</taxon>
    </lineage>
</organism>
<keyword evidence="3" id="KW-1185">Reference proteome</keyword>
<reference evidence="2 3" key="1">
    <citation type="submission" date="2016-10" db="EMBL/GenBank/DDBJ databases">
        <authorList>
            <person name="de Groot N.N."/>
        </authorList>
    </citation>
    <scope>NUCLEOTIDE SEQUENCE [LARGE SCALE GENOMIC DNA]</scope>
    <source>
        <strain evidence="2 3">DSM 19706</strain>
    </source>
</reference>
<keyword evidence="1" id="KW-0812">Transmembrane</keyword>
<keyword evidence="1" id="KW-1133">Transmembrane helix</keyword>
<feature type="transmembrane region" description="Helical" evidence="1">
    <location>
        <begin position="68"/>
        <end position="89"/>
    </location>
</feature>
<evidence type="ECO:0000256" key="1">
    <source>
        <dbReference type="SAM" id="Phobius"/>
    </source>
</evidence>
<accession>A0A1I0DE35</accession>
<evidence type="ECO:0000313" key="2">
    <source>
        <dbReference type="EMBL" id="SET30606.1"/>
    </source>
</evidence>
<evidence type="ECO:0000313" key="3">
    <source>
        <dbReference type="Proteomes" id="UP000199308"/>
    </source>
</evidence>
<protein>
    <submittedName>
        <fullName evidence="2">Uncharacterized protein</fullName>
    </submittedName>
</protein>
<proteinExistence type="predicted"/>